<protein>
    <submittedName>
        <fullName evidence="1">Hypp2442 protein</fullName>
    </submittedName>
</protein>
<sequence length="138" mass="16188">MFIVGGKIGVTWHPWTMEQRDAHLLKQTEYMNSLPSCLSESERRKKRNEFMAANGMRQISTPWIGEYASTFCPDCLHTECNSWSQFLNTLYQEAVRRDRVKEFCEVLAAPVFLVSILHMRPLETEFAMLKRFHLKVIT</sequence>
<accession>A0A8J9ZQL5</accession>
<gene>
    <name evidence="1" type="primary">Hypp2442</name>
    <name evidence="1" type="ORF">BLAG_LOCUS17065</name>
</gene>
<dbReference type="EMBL" id="OV696689">
    <property type="protein sequence ID" value="CAH1261724.1"/>
    <property type="molecule type" value="Genomic_DNA"/>
</dbReference>
<evidence type="ECO:0000313" key="1">
    <source>
        <dbReference type="EMBL" id="CAH1261724.1"/>
    </source>
</evidence>
<proteinExistence type="predicted"/>
<dbReference type="Proteomes" id="UP000838412">
    <property type="component" value="Chromosome 4"/>
</dbReference>
<keyword evidence="2" id="KW-1185">Reference proteome</keyword>
<dbReference type="AlphaFoldDB" id="A0A8J9ZQL5"/>
<organism evidence="1 2">
    <name type="scientific">Branchiostoma lanceolatum</name>
    <name type="common">Common lancelet</name>
    <name type="synonym">Amphioxus lanceolatum</name>
    <dbReference type="NCBI Taxonomy" id="7740"/>
    <lineage>
        <taxon>Eukaryota</taxon>
        <taxon>Metazoa</taxon>
        <taxon>Chordata</taxon>
        <taxon>Cephalochordata</taxon>
        <taxon>Leptocardii</taxon>
        <taxon>Amphioxiformes</taxon>
        <taxon>Branchiostomatidae</taxon>
        <taxon>Branchiostoma</taxon>
    </lineage>
</organism>
<name>A0A8J9ZQL5_BRALA</name>
<reference evidence="1" key="1">
    <citation type="submission" date="2022-01" db="EMBL/GenBank/DDBJ databases">
        <authorList>
            <person name="Braso-Vives M."/>
        </authorList>
    </citation>
    <scope>NUCLEOTIDE SEQUENCE</scope>
</reference>
<evidence type="ECO:0000313" key="2">
    <source>
        <dbReference type="Proteomes" id="UP000838412"/>
    </source>
</evidence>